<organism evidence="4 5">
    <name type="scientific">Melanomma pulvis-pyrius CBS 109.77</name>
    <dbReference type="NCBI Taxonomy" id="1314802"/>
    <lineage>
        <taxon>Eukaryota</taxon>
        <taxon>Fungi</taxon>
        <taxon>Dikarya</taxon>
        <taxon>Ascomycota</taxon>
        <taxon>Pezizomycotina</taxon>
        <taxon>Dothideomycetes</taxon>
        <taxon>Pleosporomycetidae</taxon>
        <taxon>Pleosporales</taxon>
        <taxon>Melanommataceae</taxon>
        <taxon>Melanomma</taxon>
    </lineage>
</organism>
<evidence type="ECO:0000313" key="4">
    <source>
        <dbReference type="EMBL" id="KAF2798054.1"/>
    </source>
</evidence>
<evidence type="ECO:0000259" key="3">
    <source>
        <dbReference type="Pfam" id="PF24883"/>
    </source>
</evidence>
<proteinExistence type="predicted"/>
<feature type="region of interest" description="Disordered" evidence="2">
    <location>
        <begin position="554"/>
        <end position="578"/>
    </location>
</feature>
<protein>
    <recommendedName>
        <fullName evidence="3">Nephrocystin 3-like N-terminal domain-containing protein</fullName>
    </recommendedName>
</protein>
<feature type="compositionally biased region" description="Basic and acidic residues" evidence="2">
    <location>
        <begin position="18"/>
        <end position="30"/>
    </location>
</feature>
<feature type="domain" description="Nephrocystin 3-like N-terminal" evidence="3">
    <location>
        <begin position="63"/>
        <end position="233"/>
    </location>
</feature>
<dbReference type="AlphaFoldDB" id="A0A6A6XP77"/>
<dbReference type="PANTHER" id="PTHR10039:SF15">
    <property type="entry name" value="NACHT DOMAIN-CONTAINING PROTEIN"/>
    <property type="match status" value="1"/>
</dbReference>
<sequence>MQVEFINLDNMGKAELQGNDHHAQDSHPPDDVDPFFRSTTTHPSLKKSHDLSSDIYHSLFNGFFKSDEFTSWIHRKTCPQLHCIGGPGSGKTTLTTLTAERIRHTCSQSLTGTAFIATIYISEDITEDEQEFFEDFLHMVYQQLTPNESLIGQHIVKWYNNYVKAQHAGKCTSKRVELIAKVLHARISEIGDCGRSFLLVDSIDQCSPTLKELLERELSALHKKGLSIMVTSRLPIYQKQRDVYCDFHEADYDYEDGLRFYLRCMSCEDIVICFSCKDKGNFCPKCGLDTQWEESKYLIISVDRIPRSELQNFVAWDLEREHGNIGLGTSDPCKLPPLSSMGISFLKAESGTAAREWVTRIVSEAHGSIALAKLGLDVVHGATSVGSIEWIPNRLPRNVQALFNDGIKSIEQQPEKHRNLALKSIAAVAKSEPRFSGASLSELANLLQDRPHASGYNRLPPRSAEHILQASKGYLHLLPPRFGSEEYTISAYNFLFCSYAAEGYNDELIWANAQLRTSNIPRSFTIISTKTKDSQPVKPMEDILGDLRKFYTESPRSMYSPKSPLPGRESPLTRSSTGYFRIQEQVPKPVGLGLGS</sequence>
<dbReference type="OrthoDB" id="3885310at2759"/>
<dbReference type="InterPro" id="IPR027417">
    <property type="entry name" value="P-loop_NTPase"/>
</dbReference>
<feature type="region of interest" description="Disordered" evidence="2">
    <location>
        <begin position="16"/>
        <end position="39"/>
    </location>
</feature>
<dbReference type="Pfam" id="PF24883">
    <property type="entry name" value="NPHP3_N"/>
    <property type="match status" value="1"/>
</dbReference>
<dbReference type="Proteomes" id="UP000799757">
    <property type="component" value="Unassembled WGS sequence"/>
</dbReference>
<accession>A0A6A6XP77</accession>
<keyword evidence="1" id="KW-0677">Repeat</keyword>
<name>A0A6A6XP77_9PLEO</name>
<dbReference type="Gene3D" id="3.40.50.300">
    <property type="entry name" value="P-loop containing nucleotide triphosphate hydrolases"/>
    <property type="match status" value="1"/>
</dbReference>
<dbReference type="PANTHER" id="PTHR10039">
    <property type="entry name" value="AMELOGENIN"/>
    <property type="match status" value="1"/>
</dbReference>
<dbReference type="SUPFAM" id="SSF52540">
    <property type="entry name" value="P-loop containing nucleoside triphosphate hydrolases"/>
    <property type="match status" value="1"/>
</dbReference>
<dbReference type="EMBL" id="MU001792">
    <property type="protein sequence ID" value="KAF2798054.1"/>
    <property type="molecule type" value="Genomic_DNA"/>
</dbReference>
<evidence type="ECO:0000313" key="5">
    <source>
        <dbReference type="Proteomes" id="UP000799757"/>
    </source>
</evidence>
<keyword evidence="5" id="KW-1185">Reference proteome</keyword>
<reference evidence="4" key="1">
    <citation type="journal article" date="2020" name="Stud. Mycol.">
        <title>101 Dothideomycetes genomes: a test case for predicting lifestyles and emergence of pathogens.</title>
        <authorList>
            <person name="Haridas S."/>
            <person name="Albert R."/>
            <person name="Binder M."/>
            <person name="Bloem J."/>
            <person name="Labutti K."/>
            <person name="Salamov A."/>
            <person name="Andreopoulos B."/>
            <person name="Baker S."/>
            <person name="Barry K."/>
            <person name="Bills G."/>
            <person name="Bluhm B."/>
            <person name="Cannon C."/>
            <person name="Castanera R."/>
            <person name="Culley D."/>
            <person name="Daum C."/>
            <person name="Ezra D."/>
            <person name="Gonzalez J."/>
            <person name="Henrissat B."/>
            <person name="Kuo A."/>
            <person name="Liang C."/>
            <person name="Lipzen A."/>
            <person name="Lutzoni F."/>
            <person name="Magnuson J."/>
            <person name="Mondo S."/>
            <person name="Nolan M."/>
            <person name="Ohm R."/>
            <person name="Pangilinan J."/>
            <person name="Park H.-J."/>
            <person name="Ramirez L."/>
            <person name="Alfaro M."/>
            <person name="Sun H."/>
            <person name="Tritt A."/>
            <person name="Yoshinaga Y."/>
            <person name="Zwiers L.-H."/>
            <person name="Turgeon B."/>
            <person name="Goodwin S."/>
            <person name="Spatafora J."/>
            <person name="Crous P."/>
            <person name="Grigoriev I."/>
        </authorList>
    </citation>
    <scope>NUCLEOTIDE SEQUENCE</scope>
    <source>
        <strain evidence="4">CBS 109.77</strain>
    </source>
</reference>
<dbReference type="InterPro" id="IPR056884">
    <property type="entry name" value="NPHP3-like_N"/>
</dbReference>
<evidence type="ECO:0000256" key="1">
    <source>
        <dbReference type="ARBA" id="ARBA00022737"/>
    </source>
</evidence>
<gene>
    <name evidence="4" type="ORF">K505DRAFT_297239</name>
</gene>
<evidence type="ECO:0000256" key="2">
    <source>
        <dbReference type="SAM" id="MobiDB-lite"/>
    </source>
</evidence>